<organism evidence="2 3">
    <name type="scientific">Arthrobotrys conoides</name>
    <dbReference type="NCBI Taxonomy" id="74498"/>
    <lineage>
        <taxon>Eukaryota</taxon>
        <taxon>Fungi</taxon>
        <taxon>Dikarya</taxon>
        <taxon>Ascomycota</taxon>
        <taxon>Pezizomycotina</taxon>
        <taxon>Orbiliomycetes</taxon>
        <taxon>Orbiliales</taxon>
        <taxon>Orbiliaceae</taxon>
        <taxon>Arthrobotrys</taxon>
    </lineage>
</organism>
<dbReference type="AlphaFoldDB" id="A0AAN8RWA9"/>
<proteinExistence type="predicted"/>
<feature type="region of interest" description="Disordered" evidence="1">
    <location>
        <begin position="75"/>
        <end position="101"/>
    </location>
</feature>
<reference evidence="2 3" key="1">
    <citation type="submission" date="2019-10" db="EMBL/GenBank/DDBJ databases">
        <authorList>
            <person name="Palmer J.M."/>
        </authorList>
    </citation>
    <scope>NUCLEOTIDE SEQUENCE [LARGE SCALE GENOMIC DNA]</scope>
    <source>
        <strain evidence="2 3">TWF506</strain>
    </source>
</reference>
<feature type="compositionally biased region" description="Low complexity" evidence="1">
    <location>
        <begin position="75"/>
        <end position="90"/>
    </location>
</feature>
<gene>
    <name evidence="2" type="ORF">TWF506_005920</name>
</gene>
<name>A0AAN8RWA9_9PEZI</name>
<evidence type="ECO:0000256" key="1">
    <source>
        <dbReference type="SAM" id="MobiDB-lite"/>
    </source>
</evidence>
<dbReference type="InterPro" id="IPR038883">
    <property type="entry name" value="AN11006-like"/>
</dbReference>
<dbReference type="EMBL" id="JAVHJM010000002">
    <property type="protein sequence ID" value="KAK6518785.1"/>
    <property type="molecule type" value="Genomic_DNA"/>
</dbReference>
<comment type="caution">
    <text evidence="2">The sequence shown here is derived from an EMBL/GenBank/DDBJ whole genome shotgun (WGS) entry which is preliminary data.</text>
</comment>
<dbReference type="PANTHER" id="PTHR42085">
    <property type="entry name" value="F-BOX DOMAIN-CONTAINING PROTEIN"/>
    <property type="match status" value="1"/>
</dbReference>
<dbReference type="Proteomes" id="UP001307849">
    <property type="component" value="Unassembled WGS sequence"/>
</dbReference>
<evidence type="ECO:0000313" key="3">
    <source>
        <dbReference type="Proteomes" id="UP001307849"/>
    </source>
</evidence>
<accession>A0AAN8RWA9</accession>
<keyword evidence="3" id="KW-1185">Reference proteome</keyword>
<evidence type="ECO:0000313" key="2">
    <source>
        <dbReference type="EMBL" id="KAK6518785.1"/>
    </source>
</evidence>
<evidence type="ECO:0008006" key="4">
    <source>
        <dbReference type="Google" id="ProtNLM"/>
    </source>
</evidence>
<sequence length="411" mass="47064">MELSKLLQPPDSSSSSFGFLDLPLEIRNEIYSYVLTNIPIPYSRNRFRPPGMQHWRYPEPDSYTNATPQLQLPSLASSSSNRQSNTPSRQLKFVGSNNGAGKSQTKLALLRVNRQVHDEAAVVFYGGNVFKIEVSIGKRTRVRPIGAGRPRYQSVYDIYYTAPWEHLRYQFIEDEDGTTEGIFVHPPDSFYNEREDTKLFPEYLQPLQNNANVLLYPSSTYSPLVRRTHLHCRVQESLRKPSSLLNARGSSIGDDITTTSTYSLLLPFLWRLRQQLTEKATMEIELETKASLSLLGGHNQIRDNLQGIDEFMEDSLEVGYLLSRGPWKSIFKNLSPGLYDMRERVFGDCEKRPEFREEEIERMMRELDVGLFEGTFWGVREGVLTVFYPASETPVPPVIPPALLPFNSSDY</sequence>
<dbReference type="PANTHER" id="PTHR42085:SF2">
    <property type="entry name" value="F-BOX DOMAIN-CONTAINING PROTEIN"/>
    <property type="match status" value="1"/>
</dbReference>
<protein>
    <recommendedName>
        <fullName evidence="4">F-box domain-containing protein</fullName>
    </recommendedName>
</protein>